<reference evidence="3" key="1">
    <citation type="journal article" date="2014" name="Front. Microbiol.">
        <title>High frequency of phylogenetically diverse reductive dehalogenase-homologous genes in deep subseafloor sedimentary metagenomes.</title>
        <authorList>
            <person name="Kawai M."/>
            <person name="Futagami T."/>
            <person name="Toyoda A."/>
            <person name="Takaki Y."/>
            <person name="Nishi S."/>
            <person name="Hori S."/>
            <person name="Arai W."/>
            <person name="Tsubouchi T."/>
            <person name="Morono Y."/>
            <person name="Uchiyama I."/>
            <person name="Ito T."/>
            <person name="Fujiyama A."/>
            <person name="Inagaki F."/>
            <person name="Takami H."/>
        </authorList>
    </citation>
    <scope>NUCLEOTIDE SEQUENCE</scope>
    <source>
        <strain evidence="3">Expedition CK06-06</strain>
    </source>
</reference>
<dbReference type="EMBL" id="BARU01005493">
    <property type="protein sequence ID" value="GAH37142.1"/>
    <property type="molecule type" value="Genomic_DNA"/>
</dbReference>
<accession>X1EX47</accession>
<dbReference type="AlphaFoldDB" id="X1EX47"/>
<feature type="transmembrane region" description="Helical" evidence="2">
    <location>
        <begin position="239"/>
        <end position="261"/>
    </location>
</feature>
<feature type="transmembrane region" description="Helical" evidence="2">
    <location>
        <begin position="93"/>
        <end position="113"/>
    </location>
</feature>
<feature type="transmembrane region" description="Helical" evidence="2">
    <location>
        <begin position="213"/>
        <end position="233"/>
    </location>
</feature>
<evidence type="ECO:0008006" key="4">
    <source>
        <dbReference type="Google" id="ProtNLM"/>
    </source>
</evidence>
<feature type="transmembrane region" description="Helical" evidence="2">
    <location>
        <begin position="119"/>
        <end position="137"/>
    </location>
</feature>
<gene>
    <name evidence="3" type="ORF">S03H2_10700</name>
</gene>
<comment type="caution">
    <text evidence="3">The sequence shown here is derived from an EMBL/GenBank/DDBJ whole genome shotgun (WGS) entry which is preliminary data.</text>
</comment>
<evidence type="ECO:0000313" key="3">
    <source>
        <dbReference type="EMBL" id="GAH37142.1"/>
    </source>
</evidence>
<evidence type="ECO:0000256" key="2">
    <source>
        <dbReference type="SAM" id="Phobius"/>
    </source>
</evidence>
<name>X1EX47_9ZZZZ</name>
<feature type="transmembrane region" description="Helical" evidence="2">
    <location>
        <begin position="157"/>
        <end position="177"/>
    </location>
</feature>
<keyword evidence="2" id="KW-0472">Membrane</keyword>
<sequence length="300" mass="33463">MHKDPIDHECNIVVESLNYTSHATSQLTPQYAAPSQTTPSFTEQSSFTETTTRGTTDGTYTWYRQEQAVPENAFDPDSGINFKGILLAHKSELLHFIIGCSLIFLIGIISFYNQIIDSGYIWALFMLAGFYMTAFLFHEFGHRQVAIRFGLQTKFRLLTFGMLLTTFSLVMGFISLISSSSTFPMLALPGAVVVLGLDKINRKTGLCKAAGPIVNLIYGSILLIISLLIPNTLYPLNFFIGYASYFNFMLGAFNMIPIGILDGQNIWKWNKRVYIGLTSSLVVMLILTLLLINSPVGLYI</sequence>
<evidence type="ECO:0000256" key="1">
    <source>
        <dbReference type="SAM" id="MobiDB-lite"/>
    </source>
</evidence>
<feature type="transmembrane region" description="Helical" evidence="2">
    <location>
        <begin position="183"/>
        <end position="201"/>
    </location>
</feature>
<feature type="compositionally biased region" description="Low complexity" evidence="1">
    <location>
        <begin position="34"/>
        <end position="53"/>
    </location>
</feature>
<dbReference type="PANTHER" id="PTHR35864:SF1">
    <property type="entry name" value="ZINC METALLOPROTEASE YWHC-RELATED"/>
    <property type="match status" value="1"/>
</dbReference>
<keyword evidence="2" id="KW-0812">Transmembrane</keyword>
<dbReference type="PANTHER" id="PTHR35864">
    <property type="entry name" value="ZINC METALLOPROTEASE MJ0611-RELATED"/>
    <property type="match status" value="1"/>
</dbReference>
<protein>
    <recommendedName>
        <fullName evidence="4">Peptidase M50 domain-containing protein</fullName>
    </recommendedName>
</protein>
<feature type="region of interest" description="Disordered" evidence="1">
    <location>
        <begin position="31"/>
        <end position="53"/>
    </location>
</feature>
<proteinExistence type="predicted"/>
<organism evidence="3">
    <name type="scientific">marine sediment metagenome</name>
    <dbReference type="NCBI Taxonomy" id="412755"/>
    <lineage>
        <taxon>unclassified sequences</taxon>
        <taxon>metagenomes</taxon>
        <taxon>ecological metagenomes</taxon>
    </lineage>
</organism>
<dbReference type="InterPro" id="IPR052348">
    <property type="entry name" value="Metallopeptidase_M50B"/>
</dbReference>
<feature type="transmembrane region" description="Helical" evidence="2">
    <location>
        <begin position="273"/>
        <end position="292"/>
    </location>
</feature>
<keyword evidence="2" id="KW-1133">Transmembrane helix</keyword>